<keyword evidence="2" id="KW-1185">Reference proteome</keyword>
<reference evidence="1 2" key="1">
    <citation type="submission" date="2019-04" db="EMBL/GenBank/DDBJ databases">
        <title>An improved genome assembly and genetic linkage map for asparagus bean, Vigna unguiculata ssp. sesquipedialis.</title>
        <authorList>
            <person name="Xia Q."/>
            <person name="Zhang R."/>
            <person name="Dong Y."/>
        </authorList>
    </citation>
    <scope>NUCLEOTIDE SEQUENCE [LARGE SCALE GENOMIC DNA]</scope>
    <source>
        <tissue evidence="1">Leaf</tissue>
    </source>
</reference>
<dbReference type="EMBL" id="CP039349">
    <property type="protein sequence ID" value="QCD93204.1"/>
    <property type="molecule type" value="Genomic_DNA"/>
</dbReference>
<sequence>MGIGSAWRLAVRVVPPSDVCRSVNSEVLGIWRNISFARRSRSEFRVAALEQRQAITQSACWMFLELWLGTMADEHKELLSCGSG</sequence>
<evidence type="ECO:0000313" key="2">
    <source>
        <dbReference type="Proteomes" id="UP000501690"/>
    </source>
</evidence>
<dbReference type="AlphaFoldDB" id="A0A4D6LZD8"/>
<organism evidence="1 2">
    <name type="scientific">Vigna unguiculata</name>
    <name type="common">Cowpea</name>
    <dbReference type="NCBI Taxonomy" id="3917"/>
    <lineage>
        <taxon>Eukaryota</taxon>
        <taxon>Viridiplantae</taxon>
        <taxon>Streptophyta</taxon>
        <taxon>Embryophyta</taxon>
        <taxon>Tracheophyta</taxon>
        <taxon>Spermatophyta</taxon>
        <taxon>Magnoliopsida</taxon>
        <taxon>eudicotyledons</taxon>
        <taxon>Gunneridae</taxon>
        <taxon>Pentapetalae</taxon>
        <taxon>rosids</taxon>
        <taxon>fabids</taxon>
        <taxon>Fabales</taxon>
        <taxon>Fabaceae</taxon>
        <taxon>Papilionoideae</taxon>
        <taxon>50 kb inversion clade</taxon>
        <taxon>NPAAA clade</taxon>
        <taxon>indigoferoid/millettioid clade</taxon>
        <taxon>Phaseoleae</taxon>
        <taxon>Vigna</taxon>
    </lineage>
</organism>
<evidence type="ECO:0000313" key="1">
    <source>
        <dbReference type="EMBL" id="QCD93204.1"/>
    </source>
</evidence>
<protein>
    <submittedName>
        <fullName evidence="1">Uncharacterized protein</fullName>
    </submittedName>
</protein>
<accession>A0A4D6LZD8</accession>
<dbReference type="Proteomes" id="UP000501690">
    <property type="component" value="Linkage Group LG5"/>
</dbReference>
<name>A0A4D6LZD8_VIGUN</name>
<gene>
    <name evidence="1" type="ORF">DEO72_LG5g1276</name>
</gene>
<proteinExistence type="predicted"/>